<dbReference type="Pfam" id="PF07366">
    <property type="entry name" value="SnoaL"/>
    <property type="match status" value="1"/>
</dbReference>
<dbReference type="EMBL" id="CP051206">
    <property type="protein sequence ID" value="QJB42942.1"/>
    <property type="molecule type" value="Genomic_DNA"/>
</dbReference>
<evidence type="ECO:0000313" key="2">
    <source>
        <dbReference type="Proteomes" id="UP000502433"/>
    </source>
</evidence>
<dbReference type="AlphaFoldDB" id="A0A6H2BTM6"/>
<dbReference type="GO" id="GO:0030638">
    <property type="term" value="P:polyketide metabolic process"/>
    <property type="evidence" value="ECO:0007669"/>
    <property type="project" value="InterPro"/>
</dbReference>
<evidence type="ECO:0000313" key="1">
    <source>
        <dbReference type="EMBL" id="QJB42942.1"/>
    </source>
</evidence>
<name>A0A6H2BTM6_DOLFA</name>
<reference evidence="1 2" key="2">
    <citation type="submission" date="2020-04" db="EMBL/GenBank/DDBJ databases">
        <authorList>
            <person name="Fomenkov A."/>
            <person name="Anton B.P."/>
            <person name="Roberts R.J."/>
        </authorList>
    </citation>
    <scope>NUCLEOTIDE SEQUENCE [LARGE SCALE GENOMIC DNA]</scope>
    <source>
        <strain evidence="1 2">CCAP 1403/13f</strain>
    </source>
</reference>
<dbReference type="PANTHER" id="PTHR38436:SF1">
    <property type="entry name" value="ESTER CYCLASE"/>
    <property type="match status" value="1"/>
</dbReference>
<reference evidence="1 2" key="1">
    <citation type="submission" date="2020-04" db="EMBL/GenBank/DDBJ databases">
        <title>Genome-Wide Identification of 5-Methylcytosine Sites in Bacterial Genomes By High-Throughput Sequencing of MspJI Restriction Fragments.</title>
        <authorList>
            <person name="Wu V."/>
        </authorList>
    </citation>
    <scope>NUCLEOTIDE SEQUENCE [LARGE SCALE GENOMIC DNA]</scope>
    <source>
        <strain evidence="1 2">CCAP 1403/13f</strain>
    </source>
</reference>
<dbReference type="PANTHER" id="PTHR38436">
    <property type="entry name" value="POLYKETIDE CYCLASE SNOAL-LIKE DOMAIN"/>
    <property type="match status" value="1"/>
</dbReference>
<dbReference type="Gene3D" id="3.10.450.50">
    <property type="match status" value="1"/>
</dbReference>
<sequence length="136" mass="15781">MNNLTNKEVVKRFFEIYNTQDYEAAYKYIVPNYIDHGLPQVRSVEDAIEILKLTHKSFPDIKVIIDDLIEENDKVVFRGCFTATHLGEFLGIPSSGAKIKFEALEIFKVENQKITESWGYWPLLEIVNQIQVSQKL</sequence>
<accession>A0A6H2BTM6</accession>
<dbReference type="SUPFAM" id="SSF54427">
    <property type="entry name" value="NTF2-like"/>
    <property type="match status" value="1"/>
</dbReference>
<dbReference type="Proteomes" id="UP000502433">
    <property type="component" value="Chromosome"/>
</dbReference>
<gene>
    <name evidence="1" type="ORF">HGD76_00475</name>
</gene>
<dbReference type="RefSeq" id="WP_168694616.1">
    <property type="nucleotide sequence ID" value="NZ_CP051206.1"/>
</dbReference>
<protein>
    <submittedName>
        <fullName evidence="1">Ester cyclase</fullName>
    </submittedName>
</protein>
<proteinExistence type="predicted"/>
<dbReference type="InterPro" id="IPR032710">
    <property type="entry name" value="NTF2-like_dom_sf"/>
</dbReference>
<dbReference type="KEGG" id="dfs:HGD76_00475"/>
<dbReference type="InterPro" id="IPR009959">
    <property type="entry name" value="Cyclase_SnoaL-like"/>
</dbReference>
<organism evidence="1 2">
    <name type="scientific">Dolichospermum flos-aquae CCAP 1403/13F</name>
    <dbReference type="NCBI Taxonomy" id="315271"/>
    <lineage>
        <taxon>Bacteria</taxon>
        <taxon>Bacillati</taxon>
        <taxon>Cyanobacteriota</taxon>
        <taxon>Cyanophyceae</taxon>
        <taxon>Nostocales</taxon>
        <taxon>Aphanizomenonaceae</taxon>
        <taxon>Dolichospermum</taxon>
    </lineage>
</organism>